<evidence type="ECO:0000256" key="4">
    <source>
        <dbReference type="ARBA" id="ARBA00022801"/>
    </source>
</evidence>
<comment type="caution">
    <text evidence="9">The sequence shown here is derived from an EMBL/GenBank/DDBJ whole genome shotgun (WGS) entry which is preliminary data.</text>
</comment>
<comment type="cofactor">
    <cofactor evidence="1">
        <name>a divalent metal cation</name>
        <dbReference type="ChEBI" id="CHEBI:60240"/>
    </cofactor>
</comment>
<dbReference type="PATRIC" id="fig|456.5.peg.1118"/>
<dbReference type="PANTHER" id="PTHR30636">
    <property type="entry name" value="UPF0701 PROTEIN YICC"/>
    <property type="match status" value="1"/>
</dbReference>
<feature type="coiled-coil region" evidence="6">
    <location>
        <begin position="147"/>
        <end position="219"/>
    </location>
</feature>
<keyword evidence="3" id="KW-0255">Endonuclease</keyword>
<dbReference type="AlphaFoldDB" id="A0A0W0VAU6"/>
<keyword evidence="6" id="KW-0175">Coiled coil</keyword>
<dbReference type="EMBL" id="LNYJ01000011">
    <property type="protein sequence ID" value="KTD16745.1"/>
    <property type="molecule type" value="Genomic_DNA"/>
</dbReference>
<evidence type="ECO:0000259" key="7">
    <source>
        <dbReference type="Pfam" id="PF03755"/>
    </source>
</evidence>
<dbReference type="PANTHER" id="PTHR30636:SF3">
    <property type="entry name" value="UPF0701 PROTEIN YICC"/>
    <property type="match status" value="1"/>
</dbReference>
<gene>
    <name evidence="9" type="ORF">Ljor_1051</name>
</gene>
<feature type="domain" description="Endoribonuclease YicC-like C-terminal" evidence="8">
    <location>
        <begin position="182"/>
        <end position="288"/>
    </location>
</feature>
<feature type="domain" description="Endoribonuclease YicC-like N-terminal" evidence="7">
    <location>
        <begin position="3"/>
        <end position="154"/>
    </location>
</feature>
<dbReference type="Pfam" id="PF08340">
    <property type="entry name" value="YicC-like_C"/>
    <property type="match status" value="1"/>
</dbReference>
<dbReference type="RefSeq" id="WP_058470576.1">
    <property type="nucleotide sequence ID" value="NZ_CAAAIC010000002.1"/>
</dbReference>
<keyword evidence="2" id="KW-0540">Nuclease</keyword>
<evidence type="ECO:0000256" key="5">
    <source>
        <dbReference type="ARBA" id="ARBA00035648"/>
    </source>
</evidence>
<evidence type="ECO:0000313" key="10">
    <source>
        <dbReference type="Proteomes" id="UP000055035"/>
    </source>
</evidence>
<evidence type="ECO:0000256" key="6">
    <source>
        <dbReference type="SAM" id="Coils"/>
    </source>
</evidence>
<dbReference type="InterPro" id="IPR005229">
    <property type="entry name" value="YicC/YloC-like"/>
</dbReference>
<reference evidence="9 10" key="1">
    <citation type="submission" date="2015-11" db="EMBL/GenBank/DDBJ databases">
        <title>Genomic analysis of 38 Legionella species identifies large and diverse effector repertoires.</title>
        <authorList>
            <person name="Burstein D."/>
            <person name="Amaro F."/>
            <person name="Zusman T."/>
            <person name="Lifshitz Z."/>
            <person name="Cohen O."/>
            <person name="Gilbert J.A."/>
            <person name="Pupko T."/>
            <person name="Shuman H.A."/>
            <person name="Segal G."/>
        </authorList>
    </citation>
    <scope>NUCLEOTIDE SEQUENCE [LARGE SCALE GENOMIC DNA]</scope>
    <source>
        <strain evidence="9 10">BL-540</strain>
    </source>
</reference>
<dbReference type="GO" id="GO:0016787">
    <property type="term" value="F:hydrolase activity"/>
    <property type="evidence" value="ECO:0007669"/>
    <property type="project" value="UniProtKB-KW"/>
</dbReference>
<accession>A0A0W0VAU6</accession>
<keyword evidence="4" id="KW-0378">Hydrolase</keyword>
<dbReference type="GO" id="GO:0004521">
    <property type="term" value="F:RNA endonuclease activity"/>
    <property type="evidence" value="ECO:0007669"/>
    <property type="project" value="InterPro"/>
</dbReference>
<dbReference type="Proteomes" id="UP000055035">
    <property type="component" value="Unassembled WGS sequence"/>
</dbReference>
<dbReference type="STRING" id="456.Ljor_1051"/>
<dbReference type="InterPro" id="IPR013527">
    <property type="entry name" value="YicC-like_N"/>
</dbReference>
<keyword evidence="10" id="KW-1185">Reference proteome</keyword>
<evidence type="ECO:0000256" key="2">
    <source>
        <dbReference type="ARBA" id="ARBA00022722"/>
    </source>
</evidence>
<comment type="similarity">
    <text evidence="5">Belongs to the YicC/YloC family.</text>
</comment>
<dbReference type="InterPro" id="IPR013551">
    <property type="entry name" value="YicC-like_C"/>
</dbReference>
<evidence type="ECO:0000256" key="1">
    <source>
        <dbReference type="ARBA" id="ARBA00001968"/>
    </source>
</evidence>
<evidence type="ECO:0000259" key="8">
    <source>
        <dbReference type="Pfam" id="PF08340"/>
    </source>
</evidence>
<organism evidence="9 10">
    <name type="scientific">Legionella jordanis</name>
    <dbReference type="NCBI Taxonomy" id="456"/>
    <lineage>
        <taxon>Bacteria</taxon>
        <taxon>Pseudomonadati</taxon>
        <taxon>Pseudomonadota</taxon>
        <taxon>Gammaproteobacteria</taxon>
        <taxon>Legionellales</taxon>
        <taxon>Legionellaceae</taxon>
        <taxon>Legionella</taxon>
    </lineage>
</organism>
<dbReference type="NCBIfam" id="TIGR00255">
    <property type="entry name" value="YicC/YloC family endoribonuclease"/>
    <property type="match status" value="1"/>
</dbReference>
<sequence length="288" mass="32775">MTHSMTAFARVERQIKEGIFCWEIKSVNHRYLDVSFRLPESFRFLEPSLRLIMRDKVSRGKLECQLKFQPSSHSQESLLINEKLVKDLLDTGHQLASTHTLANDLSLASILTWPGVIEFNKPNAESLSEDVETCFEQALAQLVAARKAEGEALREQIKLRLSKLNDEIKNSIQQAAAGGEFRRDKLITRLNSLNLEVDNARLEQELALLIARADVAEELDRLAIHVKEVANALNSKEASGRRLDFLMQELNREANTLSSKSDDIALTQRAIEMKVLIEQMREQIQNIE</sequence>
<protein>
    <submittedName>
        <fullName evidence="9">Putative stress-induced protein</fullName>
    </submittedName>
</protein>
<dbReference type="Pfam" id="PF03755">
    <property type="entry name" value="YicC-like_N"/>
    <property type="match status" value="1"/>
</dbReference>
<dbReference type="OrthoDB" id="9771229at2"/>
<evidence type="ECO:0000313" key="9">
    <source>
        <dbReference type="EMBL" id="KTD16745.1"/>
    </source>
</evidence>
<proteinExistence type="inferred from homology"/>
<name>A0A0W0VAU6_9GAMM</name>
<evidence type="ECO:0000256" key="3">
    <source>
        <dbReference type="ARBA" id="ARBA00022759"/>
    </source>
</evidence>